<dbReference type="AlphaFoldDB" id="A0A6C0ID96"/>
<sequence length="86" mass="10394">MFTNLPFDVLILILEYDGRIKYNHKERIYVNIISKNDYRYDIINSRIKNKANLIKHFNNGNNGLKFYIDIYYKDHEHGLILSMKLL</sequence>
<name>A0A6C0ID96_9ZZZZ</name>
<dbReference type="EMBL" id="MN740162">
    <property type="protein sequence ID" value="QHT91061.1"/>
    <property type="molecule type" value="Genomic_DNA"/>
</dbReference>
<organism evidence="1">
    <name type="scientific">viral metagenome</name>
    <dbReference type="NCBI Taxonomy" id="1070528"/>
    <lineage>
        <taxon>unclassified sequences</taxon>
        <taxon>metagenomes</taxon>
        <taxon>organismal metagenomes</taxon>
    </lineage>
</organism>
<reference evidence="1" key="1">
    <citation type="journal article" date="2020" name="Nature">
        <title>Giant virus diversity and host interactions through global metagenomics.</title>
        <authorList>
            <person name="Schulz F."/>
            <person name="Roux S."/>
            <person name="Paez-Espino D."/>
            <person name="Jungbluth S."/>
            <person name="Walsh D.A."/>
            <person name="Denef V.J."/>
            <person name="McMahon K.D."/>
            <person name="Konstantinidis K.T."/>
            <person name="Eloe-Fadrosh E.A."/>
            <person name="Kyrpides N.C."/>
            <person name="Woyke T."/>
        </authorList>
    </citation>
    <scope>NUCLEOTIDE SEQUENCE</scope>
    <source>
        <strain evidence="1">GVMAG-M-3300023184-72</strain>
    </source>
</reference>
<proteinExistence type="predicted"/>
<evidence type="ECO:0000313" key="1">
    <source>
        <dbReference type="EMBL" id="QHT91061.1"/>
    </source>
</evidence>
<accession>A0A6C0ID96</accession>
<protein>
    <submittedName>
        <fullName evidence="1">Uncharacterized protein</fullName>
    </submittedName>
</protein>